<accession>A0A0C9WDW2</accession>
<proteinExistence type="predicted"/>
<evidence type="ECO:0000256" key="1">
    <source>
        <dbReference type="SAM" id="MobiDB-lite"/>
    </source>
</evidence>
<feature type="compositionally biased region" description="Polar residues" evidence="1">
    <location>
        <begin position="144"/>
        <end position="158"/>
    </location>
</feature>
<sequence>MTRGKPAKSQVLKVPRHGAQRIGVKFSAAVETLVRKENATKSNKAKSRVQYQHNADPPTGSLAQAVESASEWNSLLITARAERGPQWDVGTQQFQVDFGSELYYDATPLLESLRQQRPQEEDHHTPARPGSMQTPDFRHESPRMTRNLSASAAQQNYGYGSPRHPQHQHQNAPFSAIPPGHFYGDPRAGGGMGSMSPDVRRRQGRVAPEEGFITLHGP</sequence>
<keyword evidence="3" id="KW-1185">Reference proteome</keyword>
<feature type="region of interest" description="Disordered" evidence="1">
    <location>
        <begin position="115"/>
        <end position="218"/>
    </location>
</feature>
<feature type="region of interest" description="Disordered" evidence="1">
    <location>
        <begin position="38"/>
        <end position="61"/>
    </location>
</feature>
<evidence type="ECO:0000313" key="3">
    <source>
        <dbReference type="Proteomes" id="UP000053820"/>
    </source>
</evidence>
<dbReference type="EMBL" id="KN839853">
    <property type="protein sequence ID" value="KIJ62807.1"/>
    <property type="molecule type" value="Genomic_DNA"/>
</dbReference>
<evidence type="ECO:0000313" key="2">
    <source>
        <dbReference type="EMBL" id="KIJ62807.1"/>
    </source>
</evidence>
<reference evidence="2 3" key="1">
    <citation type="submission" date="2014-04" db="EMBL/GenBank/DDBJ databases">
        <title>Evolutionary Origins and Diversification of the Mycorrhizal Mutualists.</title>
        <authorList>
            <consortium name="DOE Joint Genome Institute"/>
            <consortium name="Mycorrhizal Genomics Consortium"/>
            <person name="Kohler A."/>
            <person name="Kuo A."/>
            <person name="Nagy L.G."/>
            <person name="Floudas D."/>
            <person name="Copeland A."/>
            <person name="Barry K.W."/>
            <person name="Cichocki N."/>
            <person name="Veneault-Fourrey C."/>
            <person name="LaButti K."/>
            <person name="Lindquist E.A."/>
            <person name="Lipzen A."/>
            <person name="Lundell T."/>
            <person name="Morin E."/>
            <person name="Murat C."/>
            <person name="Riley R."/>
            <person name="Ohm R."/>
            <person name="Sun H."/>
            <person name="Tunlid A."/>
            <person name="Henrissat B."/>
            <person name="Grigoriev I.V."/>
            <person name="Hibbett D.S."/>
            <person name="Martin F."/>
        </authorList>
    </citation>
    <scope>NUCLEOTIDE SEQUENCE [LARGE SCALE GENOMIC DNA]</scope>
    <source>
        <strain evidence="2 3">MD-312</strain>
    </source>
</reference>
<organism evidence="2 3">
    <name type="scientific">Hydnomerulius pinastri MD-312</name>
    <dbReference type="NCBI Taxonomy" id="994086"/>
    <lineage>
        <taxon>Eukaryota</taxon>
        <taxon>Fungi</taxon>
        <taxon>Dikarya</taxon>
        <taxon>Basidiomycota</taxon>
        <taxon>Agaricomycotina</taxon>
        <taxon>Agaricomycetes</taxon>
        <taxon>Agaricomycetidae</taxon>
        <taxon>Boletales</taxon>
        <taxon>Boletales incertae sedis</taxon>
        <taxon>Leucogyrophana</taxon>
    </lineage>
</organism>
<dbReference type="AlphaFoldDB" id="A0A0C9WDW2"/>
<protein>
    <submittedName>
        <fullName evidence="2">Uncharacterized protein</fullName>
    </submittedName>
</protein>
<name>A0A0C9WDW2_9AGAM</name>
<dbReference type="Proteomes" id="UP000053820">
    <property type="component" value="Unassembled WGS sequence"/>
</dbReference>
<dbReference type="OrthoDB" id="5550090at2759"/>
<gene>
    <name evidence="2" type="ORF">HYDPIDRAFT_93573</name>
</gene>
<dbReference type="HOGENOM" id="CLU_051038_0_0_1"/>